<gene>
    <name evidence="1" type="ORF">D1Z90_16750</name>
</gene>
<protein>
    <submittedName>
        <fullName evidence="1">DUF1801 domain-containing protein</fullName>
    </submittedName>
</protein>
<dbReference type="SUPFAM" id="SSF159888">
    <property type="entry name" value="YdhG-like"/>
    <property type="match status" value="1"/>
</dbReference>
<dbReference type="EMBL" id="QZCH01000027">
    <property type="protein sequence ID" value="RJG40220.1"/>
    <property type="molecule type" value="Genomic_DNA"/>
</dbReference>
<reference evidence="1 2" key="2">
    <citation type="submission" date="2019-01" db="EMBL/GenBank/DDBJ databases">
        <title>Motilimonas pumilus sp. nov., isolated from the gut of sea cucumber (Apostichopus japonicus).</title>
        <authorList>
            <person name="Wang F.-Q."/>
            <person name="Ren L.-H."/>
            <person name="Lin Y.-W."/>
            <person name="Sun G.-H."/>
            <person name="Du Z.-J."/>
            <person name="Zhao J.-X."/>
            <person name="Liu X.-J."/>
            <person name="Liu L.-J."/>
        </authorList>
    </citation>
    <scope>NUCLEOTIDE SEQUENCE [LARGE SCALE GENOMIC DNA]</scope>
    <source>
        <strain evidence="1 2">PLHSC7-2</strain>
    </source>
</reference>
<sequence length="134" mass="15478">MPTDVAAHFSTFPAQALPHLLTIRQWLFDISEQQELGVVKECLKWQEPSYQVAHGSPIRLDFKPRQPDSVSIFFHCQTKLIDTFRQRFSDCLFFHGNRAIELPLKQPLPKAPLMACLTLALTYHQVKHLPLLGW</sequence>
<dbReference type="AlphaFoldDB" id="A0A418YBD2"/>
<proteinExistence type="predicted"/>
<accession>A0A418YBD2</accession>
<evidence type="ECO:0000313" key="1">
    <source>
        <dbReference type="EMBL" id="RJG40220.1"/>
    </source>
</evidence>
<dbReference type="OrthoDB" id="328972at2"/>
<dbReference type="Proteomes" id="UP000283255">
    <property type="component" value="Unassembled WGS sequence"/>
</dbReference>
<evidence type="ECO:0000313" key="2">
    <source>
        <dbReference type="Proteomes" id="UP000283255"/>
    </source>
</evidence>
<keyword evidence="2" id="KW-1185">Reference proteome</keyword>
<comment type="caution">
    <text evidence="1">The sequence shown here is derived from an EMBL/GenBank/DDBJ whole genome shotgun (WGS) entry which is preliminary data.</text>
</comment>
<name>A0A418YBD2_9GAMM</name>
<organism evidence="1 2">
    <name type="scientific">Motilimonas pumila</name>
    <dbReference type="NCBI Taxonomy" id="2303987"/>
    <lineage>
        <taxon>Bacteria</taxon>
        <taxon>Pseudomonadati</taxon>
        <taxon>Pseudomonadota</taxon>
        <taxon>Gammaproteobacteria</taxon>
        <taxon>Alteromonadales</taxon>
        <taxon>Alteromonadales genera incertae sedis</taxon>
        <taxon>Motilimonas</taxon>
    </lineage>
</organism>
<reference evidence="1 2" key="1">
    <citation type="submission" date="2018-09" db="EMBL/GenBank/DDBJ databases">
        <authorList>
            <person name="Wang F."/>
        </authorList>
    </citation>
    <scope>NUCLEOTIDE SEQUENCE [LARGE SCALE GENOMIC DNA]</scope>
    <source>
        <strain evidence="1 2">PLHSC7-2</strain>
    </source>
</reference>